<evidence type="ECO:0000313" key="1">
    <source>
        <dbReference type="EMBL" id="KAJ8117594.1"/>
    </source>
</evidence>
<dbReference type="Proteomes" id="UP001153331">
    <property type="component" value="Unassembled WGS sequence"/>
</dbReference>
<evidence type="ECO:0000313" key="2">
    <source>
        <dbReference type="Proteomes" id="UP001153331"/>
    </source>
</evidence>
<accession>A0ACC2IR81</accession>
<name>A0ACC2IR81_9PLEO</name>
<reference evidence="1" key="1">
    <citation type="submission" date="2022-11" db="EMBL/GenBank/DDBJ databases">
        <title>Genome Sequence of Boeremia exigua.</title>
        <authorList>
            <person name="Buettner E."/>
        </authorList>
    </citation>
    <scope>NUCLEOTIDE SEQUENCE</scope>
    <source>
        <strain evidence="1">CU02</strain>
    </source>
</reference>
<protein>
    <submittedName>
        <fullName evidence="1">Uncharacterized protein</fullName>
    </submittedName>
</protein>
<keyword evidence="2" id="KW-1185">Reference proteome</keyword>
<sequence>MDYPVLIIGAGPSGATTALLLARLGVKSLCISKHRNTANTPRAHIFNQRAMEVLRDAGLETQLDKIATSAHDMQHTSWLNSLAGEEYGRLWAWGNKPSCKGAYEQASPCSMSDLPQTYLEPVLVESATKEGAQFKFYTEFVRFEQTPDGVVTTLRDRTNGEEFSVTSQYLIGADGARSAVLQALEIPVIGRQLNTAFNIHILADLSKYIEHRPGSLNWILNLDAPEWSAVGNFRMVRPWTEWVVSMHPATKDLNENKPTEESILKRLHQMIGDDGSVDIKILSSFSWTINDQVAEKWQSGRVLCIGDATHRHPPINGLGSNTCISDAFNLGWKLAYVIKGWASPLLLETLTPERKPVGDAIVRRANDGMEAHRRLWKIVGLDADTRSKFLKLLKADSKEGEESRDRYREALEATEDEVQALGIQMNQTYLNSKAVVVEPNDQAPDFTSLLPLRDVMVSTYPGYHLPHVWVAANGQSPRVSTLDLCGQGRFTLLTGIGGDAWISAAESVSRSIGIPIAAYNIGYGGHYFDAYREWHKVRGVEEKGAILVRPDHFVAWRCHGSVDDPVKKLSSVFQQILGQ</sequence>
<gene>
    <name evidence="1" type="ORF">OPT61_g1253</name>
</gene>
<proteinExistence type="predicted"/>
<organism evidence="1 2">
    <name type="scientific">Boeremia exigua</name>
    <dbReference type="NCBI Taxonomy" id="749465"/>
    <lineage>
        <taxon>Eukaryota</taxon>
        <taxon>Fungi</taxon>
        <taxon>Dikarya</taxon>
        <taxon>Ascomycota</taxon>
        <taxon>Pezizomycotina</taxon>
        <taxon>Dothideomycetes</taxon>
        <taxon>Pleosporomycetidae</taxon>
        <taxon>Pleosporales</taxon>
        <taxon>Pleosporineae</taxon>
        <taxon>Didymellaceae</taxon>
        <taxon>Boeremia</taxon>
    </lineage>
</organism>
<comment type="caution">
    <text evidence="1">The sequence shown here is derived from an EMBL/GenBank/DDBJ whole genome shotgun (WGS) entry which is preliminary data.</text>
</comment>
<dbReference type="EMBL" id="JAPHNI010000047">
    <property type="protein sequence ID" value="KAJ8117594.1"/>
    <property type="molecule type" value="Genomic_DNA"/>
</dbReference>